<dbReference type="InterPro" id="IPR035909">
    <property type="entry name" value="CheB_C"/>
</dbReference>
<keyword evidence="1" id="KW-0145">Chemotaxis</keyword>
<dbReference type="Gene3D" id="3.40.50.150">
    <property type="entry name" value="Vaccinia Virus protein VP39"/>
    <property type="match status" value="1"/>
</dbReference>
<feature type="domain" description="CheR-type methyltransferase" evidence="3">
    <location>
        <begin position="223"/>
        <end position="412"/>
    </location>
</feature>
<dbReference type="PANTHER" id="PTHR24422">
    <property type="entry name" value="CHEMOTAXIS PROTEIN METHYLTRANSFERASE"/>
    <property type="match status" value="1"/>
</dbReference>
<accession>A0ABW2ZEL3</accession>
<evidence type="ECO:0000313" key="5">
    <source>
        <dbReference type="Proteomes" id="UP001597073"/>
    </source>
</evidence>
<dbReference type="PROSITE" id="PS50123">
    <property type="entry name" value="CHER"/>
    <property type="match status" value="1"/>
</dbReference>
<name>A0ABW2ZEL3_9SPHI</name>
<dbReference type="Pfam" id="PF01739">
    <property type="entry name" value="CheR"/>
    <property type="match status" value="1"/>
</dbReference>
<dbReference type="InterPro" id="IPR022642">
    <property type="entry name" value="CheR_C"/>
</dbReference>
<dbReference type="InterPro" id="IPR022641">
    <property type="entry name" value="CheR_N"/>
</dbReference>
<dbReference type="PROSITE" id="PS50122">
    <property type="entry name" value="CHEB"/>
    <property type="match status" value="1"/>
</dbReference>
<dbReference type="InterPro" id="IPR000780">
    <property type="entry name" value="CheR_MeTrfase"/>
</dbReference>
<feature type="domain" description="CheB-type methylesterase" evidence="2">
    <location>
        <begin position="12"/>
        <end position="197"/>
    </location>
</feature>
<dbReference type="RefSeq" id="WP_377140426.1">
    <property type="nucleotide sequence ID" value="NZ_JBHTIA010000003.1"/>
</dbReference>
<comment type="caution">
    <text evidence="4">The sequence shown here is derived from an EMBL/GenBank/DDBJ whole genome shotgun (WGS) entry which is preliminary data.</text>
</comment>
<feature type="active site" evidence="1">
    <location>
        <position position="52"/>
    </location>
</feature>
<dbReference type="Pfam" id="PF03705">
    <property type="entry name" value="CheR_N"/>
    <property type="match status" value="1"/>
</dbReference>
<dbReference type="Proteomes" id="UP001597073">
    <property type="component" value="Unassembled WGS sequence"/>
</dbReference>
<keyword evidence="1" id="KW-0378">Hydrolase</keyword>
<evidence type="ECO:0000256" key="1">
    <source>
        <dbReference type="PROSITE-ProRule" id="PRU00050"/>
    </source>
</evidence>
<proteinExistence type="predicted"/>
<feature type="active site" evidence="1">
    <location>
        <position position="144"/>
    </location>
</feature>
<dbReference type="SUPFAM" id="SSF52738">
    <property type="entry name" value="Methylesterase CheB, C-terminal domain"/>
    <property type="match status" value="1"/>
</dbReference>
<organism evidence="4 5">
    <name type="scientific">Mucilaginibacter lutimaris</name>
    <dbReference type="NCBI Taxonomy" id="931629"/>
    <lineage>
        <taxon>Bacteria</taxon>
        <taxon>Pseudomonadati</taxon>
        <taxon>Bacteroidota</taxon>
        <taxon>Sphingobacteriia</taxon>
        <taxon>Sphingobacteriales</taxon>
        <taxon>Sphingobacteriaceae</taxon>
        <taxon>Mucilaginibacter</taxon>
    </lineage>
</organism>
<dbReference type="EMBL" id="JBHTIA010000003">
    <property type="protein sequence ID" value="MFD0764646.1"/>
    <property type="molecule type" value="Genomic_DNA"/>
</dbReference>
<dbReference type="SMART" id="SM00138">
    <property type="entry name" value="MeTrc"/>
    <property type="match status" value="1"/>
</dbReference>
<evidence type="ECO:0000259" key="2">
    <source>
        <dbReference type="PROSITE" id="PS50122"/>
    </source>
</evidence>
<protein>
    <submittedName>
        <fullName evidence="4">Chemotaxis protein CheB</fullName>
    </submittedName>
</protein>
<dbReference type="SUPFAM" id="SSF47757">
    <property type="entry name" value="Chemotaxis receptor methyltransferase CheR, N-terminal domain"/>
    <property type="match status" value="1"/>
</dbReference>
<dbReference type="InterPro" id="IPR029063">
    <property type="entry name" value="SAM-dependent_MTases_sf"/>
</dbReference>
<sequence>MNNVTGSAENIPTSVQFPVVGIGASAGGLEAIREFVQAIPEKSGMAYVFVQHLNPEHPSALAEIVGKLAKIPVKSITDDIDLDTDHFYIVPENKIVTTVDGKLKLSPLDKERHTVKVIDLFFSSLAVVHQSFAVGVVLSGTLNDGTLGLQVIKAYGGITFAQDEVSATYTGMPKNAVNSGAVDFIMAPAQIVQQLLTINNPFHTDATLAVSESTTNQKDEDIYKQLLTVLRVRKNVDFGYYKSSTLKRRIMRRMALNNIEKPAEYLIFLRENRREQDDLYNDMLISVTSFFRDPASFKFLSDTIIPSILEHKNETDSLRIWVAGCATGEEAYSLAIAVQENLGEKTADYKIQIFATDISEIAIAKARTGIYSASDVDGISAARLQQYFSKIDGSYHVSNPSGKCVFSRIITF</sequence>
<evidence type="ECO:0000259" key="3">
    <source>
        <dbReference type="PROSITE" id="PS50123"/>
    </source>
</evidence>
<dbReference type="InterPro" id="IPR000673">
    <property type="entry name" value="Sig_transdc_resp-reg_Me-estase"/>
</dbReference>
<reference evidence="5" key="1">
    <citation type="journal article" date="2019" name="Int. J. Syst. Evol. Microbiol.">
        <title>The Global Catalogue of Microorganisms (GCM) 10K type strain sequencing project: providing services to taxonomists for standard genome sequencing and annotation.</title>
        <authorList>
            <consortium name="The Broad Institute Genomics Platform"/>
            <consortium name="The Broad Institute Genome Sequencing Center for Infectious Disease"/>
            <person name="Wu L."/>
            <person name="Ma J."/>
        </authorList>
    </citation>
    <scope>NUCLEOTIDE SEQUENCE [LARGE SCALE GENOMIC DNA]</scope>
    <source>
        <strain evidence="5">CCUG 60742</strain>
    </source>
</reference>
<keyword evidence="5" id="KW-1185">Reference proteome</keyword>
<evidence type="ECO:0000313" key="4">
    <source>
        <dbReference type="EMBL" id="MFD0764646.1"/>
    </source>
</evidence>
<dbReference type="Pfam" id="PF01339">
    <property type="entry name" value="CheB_methylest"/>
    <property type="match status" value="1"/>
</dbReference>
<dbReference type="Gene3D" id="3.40.50.180">
    <property type="entry name" value="Methylesterase CheB, C-terminal domain"/>
    <property type="match status" value="1"/>
</dbReference>
<dbReference type="InterPro" id="IPR050903">
    <property type="entry name" value="Bact_Chemotaxis_MeTrfase"/>
</dbReference>
<dbReference type="PRINTS" id="PR00996">
    <property type="entry name" value="CHERMTFRASE"/>
</dbReference>
<dbReference type="PANTHER" id="PTHR24422:SF27">
    <property type="entry name" value="PROTEIN-GLUTAMATE O-METHYLTRANSFERASE"/>
    <property type="match status" value="1"/>
</dbReference>
<dbReference type="SUPFAM" id="SSF53335">
    <property type="entry name" value="S-adenosyl-L-methionine-dependent methyltransferases"/>
    <property type="match status" value="1"/>
</dbReference>
<dbReference type="CDD" id="cd16434">
    <property type="entry name" value="CheB-CheR_fusion"/>
    <property type="match status" value="1"/>
</dbReference>
<gene>
    <name evidence="4" type="ORF">ACFQZI_07255</name>
</gene>
<feature type="active site" evidence="1">
    <location>
        <position position="25"/>
    </location>
</feature>